<dbReference type="EMBL" id="JAACXV010000078">
    <property type="protein sequence ID" value="KAF7284431.1"/>
    <property type="molecule type" value="Genomic_DNA"/>
</dbReference>
<organism evidence="1 2">
    <name type="scientific">Rhynchophorus ferrugineus</name>
    <name type="common">Red palm weevil</name>
    <name type="synonym">Curculio ferrugineus</name>
    <dbReference type="NCBI Taxonomy" id="354439"/>
    <lineage>
        <taxon>Eukaryota</taxon>
        <taxon>Metazoa</taxon>
        <taxon>Ecdysozoa</taxon>
        <taxon>Arthropoda</taxon>
        <taxon>Hexapoda</taxon>
        <taxon>Insecta</taxon>
        <taxon>Pterygota</taxon>
        <taxon>Neoptera</taxon>
        <taxon>Endopterygota</taxon>
        <taxon>Coleoptera</taxon>
        <taxon>Polyphaga</taxon>
        <taxon>Cucujiformia</taxon>
        <taxon>Curculionidae</taxon>
        <taxon>Dryophthorinae</taxon>
        <taxon>Rhynchophorus</taxon>
    </lineage>
</organism>
<keyword evidence="2" id="KW-1185">Reference proteome</keyword>
<evidence type="ECO:0000313" key="1">
    <source>
        <dbReference type="EMBL" id="KAF7284431.1"/>
    </source>
</evidence>
<proteinExistence type="predicted"/>
<evidence type="ECO:0000313" key="2">
    <source>
        <dbReference type="Proteomes" id="UP000625711"/>
    </source>
</evidence>
<gene>
    <name evidence="1" type="ORF">GWI33_022213</name>
</gene>
<accession>A0A834MJ86</accession>
<dbReference type="Proteomes" id="UP000625711">
    <property type="component" value="Unassembled WGS sequence"/>
</dbReference>
<reference evidence="1" key="1">
    <citation type="submission" date="2020-08" db="EMBL/GenBank/DDBJ databases">
        <title>Genome sequencing and assembly of the red palm weevil Rhynchophorus ferrugineus.</title>
        <authorList>
            <person name="Dias G.B."/>
            <person name="Bergman C.M."/>
            <person name="Manee M."/>
        </authorList>
    </citation>
    <scope>NUCLEOTIDE SEQUENCE</scope>
    <source>
        <strain evidence="1">AA-2017</strain>
        <tissue evidence="1">Whole larva</tissue>
    </source>
</reference>
<dbReference type="AlphaFoldDB" id="A0A834MJ86"/>
<name>A0A834MJ86_RHYFE</name>
<comment type="caution">
    <text evidence="1">The sequence shown here is derived from an EMBL/GenBank/DDBJ whole genome shotgun (WGS) entry which is preliminary data.</text>
</comment>
<protein>
    <submittedName>
        <fullName evidence="1">Uncharacterized protein</fullName>
    </submittedName>
</protein>
<sequence>MDKKWNLSASSQLFLDSDFIASSTTDLPVANTTVVIASTTDDIVVELAYRVMAAESNEAAVIASTVVTAITTLVMEPTVEYSTRVLAALASASTDEATLSVPIITQSMTTRTTDVIMVAYSVTTVVREQAGTKYLTGLSCRWFHLVCYLSRKPNK</sequence>